<keyword evidence="3" id="KW-0012">Acyltransferase</keyword>
<dbReference type="GO" id="GO:0006633">
    <property type="term" value="P:fatty acid biosynthetic process"/>
    <property type="evidence" value="ECO:0007669"/>
    <property type="project" value="TreeGrafter"/>
</dbReference>
<accession>A0A286T4J5</accession>
<keyword evidence="3" id="KW-0808">Transferase</keyword>
<evidence type="ECO:0000259" key="2">
    <source>
        <dbReference type="SMART" id="SM00827"/>
    </source>
</evidence>
<dbReference type="PANTHER" id="PTHR42681">
    <property type="entry name" value="MALONYL-COA-ACYL CARRIER PROTEIN TRANSACYLASE, MITOCHONDRIAL"/>
    <property type="match status" value="1"/>
</dbReference>
<evidence type="ECO:0000256" key="1">
    <source>
        <dbReference type="SAM" id="MobiDB-lite"/>
    </source>
</evidence>
<dbReference type="GO" id="GO:0005829">
    <property type="term" value="C:cytosol"/>
    <property type="evidence" value="ECO:0007669"/>
    <property type="project" value="TreeGrafter"/>
</dbReference>
<dbReference type="InterPro" id="IPR014043">
    <property type="entry name" value="Acyl_transferase_dom"/>
</dbReference>
<protein>
    <submittedName>
        <fullName evidence="3">Acyltransferase</fullName>
    </submittedName>
</protein>
<organism evidence="3">
    <name type="scientific">Streptomyces anulatus</name>
    <name type="common">Streptomyces chrysomallus</name>
    <dbReference type="NCBI Taxonomy" id="1892"/>
    <lineage>
        <taxon>Bacteria</taxon>
        <taxon>Bacillati</taxon>
        <taxon>Actinomycetota</taxon>
        <taxon>Actinomycetes</taxon>
        <taxon>Kitasatosporales</taxon>
        <taxon>Streptomycetaceae</taxon>
        <taxon>Streptomyces</taxon>
    </lineage>
</organism>
<dbReference type="EMBL" id="LC318724">
    <property type="protein sequence ID" value="BBA31808.1"/>
    <property type="molecule type" value="Genomic_DNA"/>
</dbReference>
<dbReference type="PANTHER" id="PTHR42681:SF6">
    <property type="entry name" value="BLL0263 PROTEIN"/>
    <property type="match status" value="1"/>
</dbReference>
<dbReference type="SUPFAM" id="SSF52151">
    <property type="entry name" value="FabD/lysophospholipase-like"/>
    <property type="match status" value="1"/>
</dbReference>
<feature type="region of interest" description="Disordered" evidence="1">
    <location>
        <begin position="294"/>
        <end position="327"/>
    </location>
</feature>
<dbReference type="InterPro" id="IPR050858">
    <property type="entry name" value="Mal-CoA-ACP_Trans/PKS_FabD"/>
</dbReference>
<evidence type="ECO:0000313" key="3">
    <source>
        <dbReference type="EMBL" id="BBA31808.1"/>
    </source>
</evidence>
<dbReference type="Gene3D" id="3.40.366.10">
    <property type="entry name" value="Malonyl-Coenzyme A Acyl Carrier Protein, domain 2"/>
    <property type="match status" value="1"/>
</dbReference>
<dbReference type="InterPro" id="IPR016035">
    <property type="entry name" value="Acyl_Trfase/lysoPLipase"/>
</dbReference>
<proteinExistence type="predicted"/>
<reference evidence="3" key="1">
    <citation type="journal article" date="2017" name="Sci. Rep.">
        <title>Identification of a gene cluster for telomestatin biosynthesis and heterologous expression using a specific promoter in a clean host.</title>
        <authorList>
            <person name="Amagai K."/>
            <person name="Ikeda H."/>
            <person name="Hashimoto J."/>
            <person name="Kozone I."/>
            <person name="Izumikawa M."/>
            <person name="Kudo F."/>
            <person name="Eguchi T."/>
            <person name="Nakamura T."/>
            <person name="Osada H."/>
            <person name="Takahashi S."/>
            <person name="Shin-ya K."/>
        </authorList>
    </citation>
    <scope>NUCLEOTIDE SEQUENCE</scope>
    <source>
        <strain evidence="3">3533-SV4</strain>
    </source>
</reference>
<dbReference type="Gene3D" id="3.30.70.250">
    <property type="entry name" value="Malonyl-CoA ACP transacylase, ACP-binding"/>
    <property type="match status" value="1"/>
</dbReference>
<sequence length="327" mass="33748">MAVWVFPGQGSQRPDMTAGLAAAPALLREARELIGAVPGGGHGDAEDPEFVQPALFVVGVAAATALLRHEPAPAAVIGHSFGEFAALTAAGALPFETGLRLAVLRARAMARRADTRTGMLAVLGLAPAEVRAVCADITQVTGDDGDFVQISNINSPSQTVVAGTTAALADAAELCRARGAFRVRPLRIPYAAHTPLMAPAAAELGAALSDADIRVPAAKLYSCLTGEATADPDRIRELLVQGMTRPVDFHAAVTAAAHDGHRSFVELGPGSPARLLGLVGETLAAEVPSPRLRLVSSDAEAKTPRPFQAGRSGPRPNPVRQAVDDAR</sequence>
<dbReference type="SUPFAM" id="SSF55048">
    <property type="entry name" value="Probable ACP-binding domain of malonyl-CoA ACP transacylase"/>
    <property type="match status" value="1"/>
</dbReference>
<dbReference type="GO" id="GO:0004314">
    <property type="term" value="F:[acyl-carrier-protein] S-malonyltransferase activity"/>
    <property type="evidence" value="ECO:0007669"/>
    <property type="project" value="TreeGrafter"/>
</dbReference>
<name>A0A286T4J5_STRAQ</name>
<feature type="domain" description="Malonyl-CoA:ACP transacylase (MAT)" evidence="2">
    <location>
        <begin position="5"/>
        <end position="314"/>
    </location>
</feature>
<dbReference type="SMART" id="SM00827">
    <property type="entry name" value="PKS_AT"/>
    <property type="match status" value="1"/>
</dbReference>
<dbReference type="InterPro" id="IPR001227">
    <property type="entry name" value="Ac_transferase_dom_sf"/>
</dbReference>
<gene>
    <name evidence="3" type="primary">tlsF</name>
</gene>
<dbReference type="AlphaFoldDB" id="A0A286T4J5"/>
<dbReference type="InterPro" id="IPR016036">
    <property type="entry name" value="Malonyl_transacylase_ACP-bd"/>
</dbReference>
<dbReference type="Pfam" id="PF00698">
    <property type="entry name" value="Acyl_transf_1"/>
    <property type="match status" value="1"/>
</dbReference>